<proteinExistence type="predicted"/>
<feature type="transmembrane region" description="Helical" evidence="1">
    <location>
        <begin position="6"/>
        <end position="24"/>
    </location>
</feature>
<organism evidence="2 3">
    <name type="scientific">Pectobacterium atrosepticum (strain SCRI 1043 / ATCC BAA-672)</name>
    <name type="common">Erwinia carotovora subsp. atroseptica</name>
    <dbReference type="NCBI Taxonomy" id="218491"/>
    <lineage>
        <taxon>Bacteria</taxon>
        <taxon>Pseudomonadati</taxon>
        <taxon>Pseudomonadota</taxon>
        <taxon>Gammaproteobacteria</taxon>
        <taxon>Enterobacterales</taxon>
        <taxon>Pectobacteriaceae</taxon>
        <taxon>Pectobacterium</taxon>
    </lineage>
</organism>
<protein>
    <submittedName>
        <fullName evidence="2">Membrane protein</fullName>
    </submittedName>
</protein>
<evidence type="ECO:0000313" key="2">
    <source>
        <dbReference type="EMBL" id="CAG77223.1"/>
    </source>
</evidence>
<dbReference type="HOGENOM" id="CLU_2736433_0_0_6"/>
<dbReference type="AlphaFoldDB" id="Q6CZ27"/>
<sequence>MNTVYCVIFVISFIYQMIMSILTLGDDENGHVWRGLWREFMVIIVIKRGVSHNLYQTDFIRPALSNRERTA</sequence>
<dbReference type="Proteomes" id="UP000007966">
    <property type="component" value="Chromosome"/>
</dbReference>
<dbReference type="PATRIC" id="fig|218491.5.peg.4405"/>
<keyword evidence="1" id="KW-0812">Transmembrane</keyword>
<evidence type="ECO:0000313" key="3">
    <source>
        <dbReference type="Proteomes" id="UP000007966"/>
    </source>
</evidence>
<gene>
    <name evidence="2" type="ordered locus">ECA4326</name>
</gene>
<evidence type="ECO:0000256" key="1">
    <source>
        <dbReference type="SAM" id="Phobius"/>
    </source>
</evidence>
<name>Q6CZ27_PECAS</name>
<dbReference type="STRING" id="218491.ECA4326"/>
<dbReference type="KEGG" id="eca:ECA4326"/>
<keyword evidence="3" id="KW-1185">Reference proteome</keyword>
<dbReference type="EMBL" id="BX950851">
    <property type="protein sequence ID" value="CAG77223.1"/>
    <property type="molecule type" value="Genomic_DNA"/>
</dbReference>
<reference evidence="2" key="1">
    <citation type="submission" date="2004-02" db="EMBL/GenBank/DDBJ databases">
        <title>The genome sequence of the enterobacterial phytopathogen Erwinia carotovora subsp. atroseptica SCRI1043 and functional genomic identification of novel virulence factors.</title>
        <authorList>
            <person name="Bell K.S."/>
            <person name="Sebaihia M."/>
            <person name="Pritchard L."/>
            <person name="Holden M."/>
            <person name="Hyman L.J."/>
            <person name="Holeva M.C."/>
            <person name="Thomson N.R."/>
            <person name="Bentley S.D."/>
            <person name="Churcher C."/>
            <person name="Mungall K."/>
            <person name="Atkin R."/>
            <person name="Bason N."/>
            <person name="Brooks K."/>
            <person name="Chillingworth T."/>
            <person name="Clark K."/>
            <person name="Doggett J."/>
            <person name="Fraser A."/>
            <person name="Hance Z."/>
            <person name="Hauser H."/>
            <person name="Jagels K."/>
            <person name="Moule S."/>
            <person name="Norbertczak H."/>
            <person name="Ormond D."/>
            <person name="Price C."/>
            <person name="Quail M.A."/>
            <person name="Sanders M."/>
            <person name="Walker D."/>
            <person name="Whitehead S."/>
            <person name="Salmond G.P.C."/>
            <person name="Birch P.R.J."/>
            <person name="Barrell B.G."/>
            <person name="Parkhill J."/>
            <person name="Toth I.K."/>
        </authorList>
    </citation>
    <scope>NUCLEOTIDE SEQUENCE</scope>
    <source>
        <strain evidence="2">SCRI1043</strain>
    </source>
</reference>
<accession>Q6CZ27</accession>
<keyword evidence="1" id="KW-1133">Transmembrane helix</keyword>
<keyword evidence="1" id="KW-0472">Membrane</keyword>